<dbReference type="Pfam" id="PF18902">
    <property type="entry name" value="DUF5658"/>
    <property type="match status" value="1"/>
</dbReference>
<dbReference type="RefSeq" id="WP_132849049.1">
    <property type="nucleotide sequence ID" value="NZ_CP058648.1"/>
</dbReference>
<dbReference type="InterPro" id="IPR043717">
    <property type="entry name" value="DUF5658"/>
</dbReference>
<evidence type="ECO:0000313" key="3">
    <source>
        <dbReference type="EMBL" id="TCQ00545.1"/>
    </source>
</evidence>
<keyword evidence="4" id="KW-1185">Reference proteome</keyword>
<feature type="transmembrane region" description="Helical" evidence="1">
    <location>
        <begin position="7"/>
        <end position="28"/>
    </location>
</feature>
<feature type="domain" description="DUF5658" evidence="2">
    <location>
        <begin position="10"/>
        <end position="97"/>
    </location>
</feature>
<keyword evidence="1" id="KW-0472">Membrane</keyword>
<dbReference type="Proteomes" id="UP000295504">
    <property type="component" value="Unassembled WGS sequence"/>
</dbReference>
<evidence type="ECO:0000259" key="2">
    <source>
        <dbReference type="Pfam" id="PF18902"/>
    </source>
</evidence>
<evidence type="ECO:0000256" key="1">
    <source>
        <dbReference type="SAM" id="Phobius"/>
    </source>
</evidence>
<organism evidence="3 4">
    <name type="scientific">Serpentinicella alkaliphila</name>
    <dbReference type="NCBI Taxonomy" id="1734049"/>
    <lineage>
        <taxon>Bacteria</taxon>
        <taxon>Bacillati</taxon>
        <taxon>Bacillota</taxon>
        <taxon>Clostridia</taxon>
        <taxon>Peptostreptococcales</taxon>
        <taxon>Natronincolaceae</taxon>
        <taxon>Serpentinicella</taxon>
    </lineage>
</organism>
<accession>A0A4R2THD8</accession>
<reference evidence="3 4" key="1">
    <citation type="submission" date="2019-03" db="EMBL/GenBank/DDBJ databases">
        <title>Genomic Encyclopedia of Type Strains, Phase IV (KMG-IV): sequencing the most valuable type-strain genomes for metagenomic binning, comparative biology and taxonomic classification.</title>
        <authorList>
            <person name="Goeker M."/>
        </authorList>
    </citation>
    <scope>NUCLEOTIDE SEQUENCE [LARGE SCALE GENOMIC DNA]</scope>
    <source>
        <strain evidence="3 4">DSM 100013</strain>
    </source>
</reference>
<keyword evidence="1" id="KW-0812">Transmembrane</keyword>
<dbReference type="EMBL" id="SLYC01000030">
    <property type="protein sequence ID" value="TCQ00545.1"/>
    <property type="molecule type" value="Genomic_DNA"/>
</dbReference>
<comment type="caution">
    <text evidence="3">The sequence shown here is derived from an EMBL/GenBank/DDBJ whole genome shotgun (WGS) entry which is preliminary data.</text>
</comment>
<feature type="transmembrane region" description="Helical" evidence="1">
    <location>
        <begin position="77"/>
        <end position="101"/>
    </location>
</feature>
<proteinExistence type="predicted"/>
<protein>
    <recommendedName>
        <fullName evidence="2">DUF5658 domain-containing protein</fullName>
    </recommendedName>
</protein>
<dbReference type="AlphaFoldDB" id="A0A4R2THD8"/>
<gene>
    <name evidence="3" type="ORF">EDD79_103034</name>
</gene>
<sequence>MKKSQLIYFTIFLLTVLDILFTCIGLKLDIIEEANPLMDYFLNISMHFTVLFVLLFVGISLVFIYRVKSQVPWLPKVLVALAVVKIWVIVLHIRWITVYLVS</sequence>
<evidence type="ECO:0000313" key="4">
    <source>
        <dbReference type="Proteomes" id="UP000295504"/>
    </source>
</evidence>
<feature type="transmembrane region" description="Helical" evidence="1">
    <location>
        <begin position="40"/>
        <end position="65"/>
    </location>
</feature>
<dbReference type="OrthoDB" id="2084666at2"/>
<name>A0A4R2THD8_9FIRM</name>
<keyword evidence="1" id="KW-1133">Transmembrane helix</keyword>